<feature type="domain" description="C2H2-type" evidence="8">
    <location>
        <begin position="313"/>
        <end position="341"/>
    </location>
</feature>
<sequence length="437" mass="51035">MEAVEKNCRSVPHRCVCCRSNEAEIDSEDEGTTTKLLRKYLDLSLEESGRPCTACWKAVRDFHEFYLMVQEAQSKEHADFEDYAPEHIELPVSDTSDNETSQQRSGLEGKSSNRTKRNRRPLVDNEILEFYGRIVCEICDPLRLERGEAAIEYDTLTQLNRHVRSEHNQTHGTLRCPVCEKRYRTRVQLLQHKEMHLHPDRYRCEMCFEVHQNMDEHRKAKHGDRAYNCEKCDKRFVAPGRLAIHIRKAHAVRDVMCDQCNKPFSKYTIDDHRRNVHEASFICEYCPKTFKSRFWLKSHLVEHGDRDTPVTAAKCTICGTVVKNKYILVSHMRRVHSDRPAVSCGTCGKTFKSQHNLNGHLQNVCTDRAFPCAVCGKEFKKRIKLNEHMTTHTGVALYRCQFCPCTFNFESHFYTHRKQVHREQWQALQGKQRSSAV</sequence>
<evidence type="ECO:0000259" key="8">
    <source>
        <dbReference type="PROSITE" id="PS50157"/>
    </source>
</evidence>
<dbReference type="GO" id="GO:0000977">
    <property type="term" value="F:RNA polymerase II transcription regulatory region sequence-specific DNA binding"/>
    <property type="evidence" value="ECO:0007669"/>
    <property type="project" value="TreeGrafter"/>
</dbReference>
<dbReference type="Gene3D" id="3.40.1800.20">
    <property type="match status" value="1"/>
</dbReference>
<feature type="domain" description="C2H2-type" evidence="8">
    <location>
        <begin position="342"/>
        <end position="369"/>
    </location>
</feature>
<dbReference type="InterPro" id="IPR036236">
    <property type="entry name" value="Znf_C2H2_sf"/>
</dbReference>
<dbReference type="OrthoDB" id="7742407at2759"/>
<evidence type="ECO:0000313" key="10">
    <source>
        <dbReference type="Proteomes" id="UP000069272"/>
    </source>
</evidence>
<evidence type="ECO:0000256" key="7">
    <source>
        <dbReference type="SAM" id="MobiDB-lite"/>
    </source>
</evidence>
<evidence type="ECO:0000256" key="4">
    <source>
        <dbReference type="ARBA" id="ARBA00022771"/>
    </source>
</evidence>
<dbReference type="PROSITE" id="PS00028">
    <property type="entry name" value="ZINC_FINGER_C2H2_1"/>
    <property type="match status" value="6"/>
</dbReference>
<evidence type="ECO:0000313" key="9">
    <source>
        <dbReference type="EnsemblMetazoa" id="AALB005164-PA"/>
    </source>
</evidence>
<dbReference type="AlphaFoldDB" id="A0A182FF72"/>
<feature type="domain" description="C2H2-type" evidence="8">
    <location>
        <begin position="398"/>
        <end position="426"/>
    </location>
</feature>
<feature type="compositionally biased region" description="Polar residues" evidence="7">
    <location>
        <begin position="93"/>
        <end position="105"/>
    </location>
</feature>
<keyword evidence="10" id="KW-1185">Reference proteome</keyword>
<dbReference type="GeneID" id="118463787"/>
<feature type="domain" description="C2H2-type" evidence="8">
    <location>
        <begin position="370"/>
        <end position="394"/>
    </location>
</feature>
<evidence type="ECO:0000256" key="2">
    <source>
        <dbReference type="ARBA" id="ARBA00022723"/>
    </source>
</evidence>
<evidence type="ECO:0000256" key="5">
    <source>
        <dbReference type="ARBA" id="ARBA00022833"/>
    </source>
</evidence>
<accession>A0A182FF72</accession>
<organism evidence="9 10">
    <name type="scientific">Anopheles albimanus</name>
    <name type="common">New world malaria mosquito</name>
    <dbReference type="NCBI Taxonomy" id="7167"/>
    <lineage>
        <taxon>Eukaryota</taxon>
        <taxon>Metazoa</taxon>
        <taxon>Ecdysozoa</taxon>
        <taxon>Arthropoda</taxon>
        <taxon>Hexapoda</taxon>
        <taxon>Insecta</taxon>
        <taxon>Pterygota</taxon>
        <taxon>Neoptera</taxon>
        <taxon>Endopterygota</taxon>
        <taxon>Diptera</taxon>
        <taxon>Nematocera</taxon>
        <taxon>Culicoidea</taxon>
        <taxon>Culicidae</taxon>
        <taxon>Anophelinae</taxon>
        <taxon>Anopheles</taxon>
    </lineage>
</organism>
<dbReference type="Pfam" id="PF00096">
    <property type="entry name" value="zf-C2H2"/>
    <property type="match status" value="5"/>
</dbReference>
<dbReference type="RefSeq" id="XP_035786512.1">
    <property type="nucleotide sequence ID" value="XM_035930619.1"/>
</dbReference>
<protein>
    <recommendedName>
        <fullName evidence="8">C2H2-type domain-containing protein</fullName>
    </recommendedName>
</protein>
<evidence type="ECO:0000256" key="3">
    <source>
        <dbReference type="ARBA" id="ARBA00022737"/>
    </source>
</evidence>
<evidence type="ECO:0000256" key="6">
    <source>
        <dbReference type="ARBA" id="ARBA00023242"/>
    </source>
</evidence>
<dbReference type="SUPFAM" id="SSF57667">
    <property type="entry name" value="beta-beta-alpha zinc fingers"/>
    <property type="match status" value="4"/>
</dbReference>
<dbReference type="PANTHER" id="PTHR24379">
    <property type="entry name" value="KRAB AND ZINC FINGER DOMAIN-CONTAINING"/>
    <property type="match status" value="1"/>
</dbReference>
<dbReference type="Gene3D" id="3.30.160.60">
    <property type="entry name" value="Classic Zinc Finger"/>
    <property type="match status" value="5"/>
</dbReference>
<keyword evidence="6" id="KW-0539">Nucleus</keyword>
<name>A0A182FF72_ANOAL</name>
<dbReference type="SMART" id="SM00355">
    <property type="entry name" value="ZnF_C2H2"/>
    <property type="match status" value="10"/>
</dbReference>
<dbReference type="EnsemblMetazoa" id="AALB005164-RA">
    <property type="protein sequence ID" value="AALB005164-PA"/>
    <property type="gene ID" value="AALB005164"/>
</dbReference>
<dbReference type="InterPro" id="IPR013087">
    <property type="entry name" value="Znf_C2H2_type"/>
</dbReference>
<dbReference type="STRING" id="7167.A0A182FF72"/>
<dbReference type="Proteomes" id="UP000069272">
    <property type="component" value="Chromosome 3L"/>
</dbReference>
<dbReference type="GO" id="GO:0000981">
    <property type="term" value="F:DNA-binding transcription factor activity, RNA polymerase II-specific"/>
    <property type="evidence" value="ECO:0007669"/>
    <property type="project" value="TreeGrafter"/>
</dbReference>
<dbReference type="VEuPathDB" id="VectorBase:AALB20_035192"/>
<keyword evidence="2" id="KW-0479">Metal-binding</keyword>
<feature type="domain" description="C2H2-type" evidence="8">
    <location>
        <begin position="281"/>
        <end position="308"/>
    </location>
</feature>
<dbReference type="GO" id="GO:0005634">
    <property type="term" value="C:nucleus"/>
    <property type="evidence" value="ECO:0007669"/>
    <property type="project" value="UniProtKB-SubCell"/>
</dbReference>
<comment type="subcellular location">
    <subcellularLocation>
        <location evidence="1">Nucleus</location>
    </subcellularLocation>
</comment>
<keyword evidence="4" id="KW-0863">Zinc-finger</keyword>
<evidence type="ECO:0000256" key="1">
    <source>
        <dbReference type="ARBA" id="ARBA00004123"/>
    </source>
</evidence>
<reference evidence="9 10" key="1">
    <citation type="journal article" date="2017" name="G3 (Bethesda)">
        <title>The Physical Genome Mapping of Anopheles albimanus Corrected Scaffold Misassemblies and Identified Interarm Rearrangements in Genus Anopheles.</title>
        <authorList>
            <person name="Artemov G.N."/>
            <person name="Peery A.N."/>
            <person name="Jiang X."/>
            <person name="Tu Z."/>
            <person name="Stegniy V.N."/>
            <person name="Sharakhova M.V."/>
            <person name="Sharakhov I.V."/>
        </authorList>
    </citation>
    <scope>NUCLEOTIDE SEQUENCE [LARGE SCALE GENOMIC DNA]</scope>
    <source>
        <strain evidence="9 10">ALBI9_A</strain>
    </source>
</reference>
<proteinExistence type="predicted"/>
<keyword evidence="3" id="KW-0677">Repeat</keyword>
<dbReference type="PROSITE" id="PS50157">
    <property type="entry name" value="ZINC_FINGER_C2H2_2"/>
    <property type="match status" value="7"/>
</dbReference>
<dbReference type="PANTHER" id="PTHR24379:SF127">
    <property type="entry name" value="BLOODY FINGERS-RELATED"/>
    <property type="match status" value="1"/>
</dbReference>
<dbReference type="VEuPathDB" id="VectorBase:AALB005164"/>
<feature type="domain" description="C2H2-type" evidence="8">
    <location>
        <begin position="227"/>
        <end position="255"/>
    </location>
</feature>
<dbReference type="GO" id="GO:0008270">
    <property type="term" value="F:zinc ion binding"/>
    <property type="evidence" value="ECO:0007669"/>
    <property type="project" value="UniProtKB-KW"/>
</dbReference>
<dbReference type="FunFam" id="3.30.160.60:FF:000145">
    <property type="entry name" value="Zinc finger protein 574"/>
    <property type="match status" value="1"/>
</dbReference>
<keyword evidence="5" id="KW-0862">Zinc</keyword>
<feature type="domain" description="C2H2-type" evidence="8">
    <location>
        <begin position="174"/>
        <end position="201"/>
    </location>
</feature>
<reference evidence="9" key="2">
    <citation type="submission" date="2022-08" db="UniProtKB">
        <authorList>
            <consortium name="EnsemblMetazoa"/>
        </authorList>
    </citation>
    <scope>IDENTIFICATION</scope>
    <source>
        <strain evidence="9">STECLA/ALBI9_A</strain>
    </source>
</reference>
<feature type="region of interest" description="Disordered" evidence="7">
    <location>
        <begin position="89"/>
        <end position="118"/>
    </location>
</feature>
<dbReference type="KEGG" id="aali:118463787"/>